<dbReference type="InterPro" id="IPR036865">
    <property type="entry name" value="CRAL-TRIO_dom_sf"/>
</dbReference>
<dbReference type="SUPFAM" id="SSF46938">
    <property type="entry name" value="CRAL/TRIO N-terminal domain"/>
    <property type="match status" value="1"/>
</dbReference>
<dbReference type="InterPro" id="IPR001251">
    <property type="entry name" value="CRAL-TRIO_dom"/>
</dbReference>
<gene>
    <name evidence="3" type="ORF">Fcan01_06927</name>
</gene>
<reference evidence="3 4" key="1">
    <citation type="submission" date="2015-12" db="EMBL/GenBank/DDBJ databases">
        <title>The genome of Folsomia candida.</title>
        <authorList>
            <person name="Faddeeva A."/>
            <person name="Derks M.F."/>
            <person name="Anvar Y."/>
            <person name="Smit S."/>
            <person name="Van Straalen N."/>
            <person name="Roelofs D."/>
        </authorList>
    </citation>
    <scope>NUCLEOTIDE SEQUENCE [LARGE SCALE GENOMIC DNA]</scope>
    <source>
        <strain evidence="3 4">VU population</strain>
        <tissue evidence="3">Whole body</tissue>
    </source>
</reference>
<dbReference type="InterPro" id="IPR036273">
    <property type="entry name" value="CRAL/TRIO_N_dom_sf"/>
</dbReference>
<dbReference type="Gene3D" id="3.40.525.10">
    <property type="entry name" value="CRAL-TRIO lipid binding domain"/>
    <property type="match status" value="1"/>
</dbReference>
<sequence>MNFKTFYHPLIFISIFILAAPNASGISFEQDVSLTTQQKKLLDQLKERVIDQLPNEYMKKEINLIKWLRSSKFDVDVAESRMLRDVQWRKDRKMDTIHTEDWSDIEGQDYRYFLDGRDKLGRSFLYFEVKNLDNRKLILQGKGERLLRYVEKGYDAGCSLIRELGEKYGNMTRGHLLVNLDGYNPIQHACLRCLPFLIRMMFGYLEHYPECVDHIICVNSPSAIKTLVDIARPWIDDDLANSVFIYGTNKQKWMAELSKDFDFDQLPPALGGTKIYKGMEEHE</sequence>
<dbReference type="CDD" id="cd00170">
    <property type="entry name" value="SEC14"/>
    <property type="match status" value="1"/>
</dbReference>
<dbReference type="AlphaFoldDB" id="A0A226EL38"/>
<accession>A0A226EL38</accession>
<proteinExistence type="predicted"/>
<evidence type="ECO:0000259" key="2">
    <source>
        <dbReference type="PROSITE" id="PS50191"/>
    </source>
</evidence>
<dbReference type="Proteomes" id="UP000198287">
    <property type="component" value="Unassembled WGS sequence"/>
</dbReference>
<organism evidence="3 4">
    <name type="scientific">Folsomia candida</name>
    <name type="common">Springtail</name>
    <dbReference type="NCBI Taxonomy" id="158441"/>
    <lineage>
        <taxon>Eukaryota</taxon>
        <taxon>Metazoa</taxon>
        <taxon>Ecdysozoa</taxon>
        <taxon>Arthropoda</taxon>
        <taxon>Hexapoda</taxon>
        <taxon>Collembola</taxon>
        <taxon>Entomobryomorpha</taxon>
        <taxon>Isotomoidea</taxon>
        <taxon>Isotomidae</taxon>
        <taxon>Proisotominae</taxon>
        <taxon>Folsomia</taxon>
    </lineage>
</organism>
<feature type="signal peptide" evidence="1">
    <location>
        <begin position="1"/>
        <end position="25"/>
    </location>
</feature>
<dbReference type="PANTHER" id="PTHR23324:SF83">
    <property type="entry name" value="SEC14-LIKE PROTEIN 2"/>
    <property type="match status" value="1"/>
</dbReference>
<evidence type="ECO:0000313" key="3">
    <source>
        <dbReference type="EMBL" id="OXA58010.1"/>
    </source>
</evidence>
<protein>
    <recommendedName>
        <fullName evidence="2">CRAL-TRIO domain-containing protein</fullName>
    </recommendedName>
</protein>
<dbReference type="InterPro" id="IPR051064">
    <property type="entry name" value="SEC14/CRAL-TRIO_domain"/>
</dbReference>
<dbReference type="PANTHER" id="PTHR23324">
    <property type="entry name" value="SEC14 RELATED PROTEIN"/>
    <property type="match status" value="1"/>
</dbReference>
<keyword evidence="4" id="KW-1185">Reference proteome</keyword>
<evidence type="ECO:0000313" key="4">
    <source>
        <dbReference type="Proteomes" id="UP000198287"/>
    </source>
</evidence>
<keyword evidence="1" id="KW-0732">Signal</keyword>
<dbReference type="PROSITE" id="PS50191">
    <property type="entry name" value="CRAL_TRIO"/>
    <property type="match status" value="1"/>
</dbReference>
<dbReference type="GO" id="GO:0005737">
    <property type="term" value="C:cytoplasm"/>
    <property type="evidence" value="ECO:0007669"/>
    <property type="project" value="TreeGrafter"/>
</dbReference>
<dbReference type="EMBL" id="LNIX01000003">
    <property type="protein sequence ID" value="OXA58010.1"/>
    <property type="molecule type" value="Genomic_DNA"/>
</dbReference>
<evidence type="ECO:0000256" key="1">
    <source>
        <dbReference type="SAM" id="SignalP"/>
    </source>
</evidence>
<name>A0A226EL38_FOLCA</name>
<feature type="domain" description="CRAL-TRIO" evidence="2">
    <location>
        <begin position="114"/>
        <end position="278"/>
    </location>
</feature>
<dbReference type="SUPFAM" id="SSF52087">
    <property type="entry name" value="CRAL/TRIO domain"/>
    <property type="match status" value="1"/>
</dbReference>
<feature type="chain" id="PRO_5013370785" description="CRAL-TRIO domain-containing protein" evidence="1">
    <location>
        <begin position="26"/>
        <end position="283"/>
    </location>
</feature>
<dbReference type="OrthoDB" id="1434354at2759"/>
<dbReference type="SMART" id="SM00516">
    <property type="entry name" value="SEC14"/>
    <property type="match status" value="1"/>
</dbReference>
<comment type="caution">
    <text evidence="3">The sequence shown here is derived from an EMBL/GenBank/DDBJ whole genome shotgun (WGS) entry which is preliminary data.</text>
</comment>
<dbReference type="Pfam" id="PF00650">
    <property type="entry name" value="CRAL_TRIO"/>
    <property type="match status" value="1"/>
</dbReference>